<dbReference type="Gene3D" id="1.25.40.10">
    <property type="entry name" value="Tetratricopeptide repeat domain"/>
    <property type="match status" value="3"/>
</dbReference>
<dbReference type="GO" id="GO:0003729">
    <property type="term" value="F:mRNA binding"/>
    <property type="evidence" value="ECO:0007669"/>
    <property type="project" value="InterPro"/>
</dbReference>
<dbReference type="Pfam" id="PF01535">
    <property type="entry name" value="PPR"/>
    <property type="match status" value="1"/>
</dbReference>
<dbReference type="InterPro" id="IPR011990">
    <property type="entry name" value="TPR-like_helical_dom_sf"/>
</dbReference>
<evidence type="ECO:0000313" key="4">
    <source>
        <dbReference type="EMBL" id="KAL0377164.1"/>
    </source>
</evidence>
<evidence type="ECO:0000256" key="2">
    <source>
        <dbReference type="ARBA" id="ARBA00022737"/>
    </source>
</evidence>
<name>A0AAW2RAV8_9LAMI</name>
<dbReference type="InterPro" id="IPR002885">
    <property type="entry name" value="PPR_rpt"/>
</dbReference>
<proteinExistence type="inferred from homology"/>
<dbReference type="NCBIfam" id="TIGR00756">
    <property type="entry name" value="PPR"/>
    <property type="match status" value="4"/>
</dbReference>
<accession>A0AAW2RAV8</accession>
<gene>
    <name evidence="4" type="ORF">Scaly_0834000</name>
</gene>
<evidence type="ECO:0000256" key="1">
    <source>
        <dbReference type="ARBA" id="ARBA00007626"/>
    </source>
</evidence>
<keyword evidence="2" id="KW-0677">Repeat</keyword>
<dbReference type="AlphaFoldDB" id="A0AAW2RAV8"/>
<dbReference type="PANTHER" id="PTHR47874">
    <property type="entry name" value="EXPRESSED PROTEIN"/>
    <property type="match status" value="1"/>
</dbReference>
<feature type="repeat" description="PPR" evidence="3">
    <location>
        <begin position="251"/>
        <end position="285"/>
    </location>
</feature>
<dbReference type="InterPro" id="IPR044179">
    <property type="entry name" value="PPR5-like"/>
</dbReference>
<protein>
    <submittedName>
        <fullName evidence="4">Pentatricopeptide repeat-containing protein</fullName>
    </submittedName>
</protein>
<dbReference type="PROSITE" id="PS51375">
    <property type="entry name" value="PPR"/>
    <property type="match status" value="4"/>
</dbReference>
<feature type="repeat" description="PPR" evidence="3">
    <location>
        <begin position="321"/>
        <end position="355"/>
    </location>
</feature>
<feature type="repeat" description="PPR" evidence="3">
    <location>
        <begin position="286"/>
        <end position="320"/>
    </location>
</feature>
<reference evidence="4" key="2">
    <citation type="journal article" date="2024" name="Plant">
        <title>Genomic evolution and insights into agronomic trait innovations of Sesamum species.</title>
        <authorList>
            <person name="Miao H."/>
            <person name="Wang L."/>
            <person name="Qu L."/>
            <person name="Liu H."/>
            <person name="Sun Y."/>
            <person name="Le M."/>
            <person name="Wang Q."/>
            <person name="Wei S."/>
            <person name="Zheng Y."/>
            <person name="Lin W."/>
            <person name="Duan Y."/>
            <person name="Cao H."/>
            <person name="Xiong S."/>
            <person name="Wang X."/>
            <person name="Wei L."/>
            <person name="Li C."/>
            <person name="Ma Q."/>
            <person name="Ju M."/>
            <person name="Zhao R."/>
            <person name="Li G."/>
            <person name="Mu C."/>
            <person name="Tian Q."/>
            <person name="Mei H."/>
            <person name="Zhang T."/>
            <person name="Gao T."/>
            <person name="Zhang H."/>
        </authorList>
    </citation>
    <scope>NUCLEOTIDE SEQUENCE</scope>
    <source>
        <strain evidence="4">KEN8</strain>
    </source>
</reference>
<comment type="similarity">
    <text evidence="1">Belongs to the PPR family. P subfamily.</text>
</comment>
<dbReference type="PANTHER" id="PTHR47874:SF6">
    <property type="entry name" value="PENTATRICOPEPTIDE REPEAT-CONTAINING PROTEIN"/>
    <property type="match status" value="1"/>
</dbReference>
<sequence length="542" mass="60561">MELRLGNPPKLRLSSFKVIASSKETPDSASNSKSQTLQFRKLSKKDLSRILRTEAAIKAIERKANSSKYKNLWPKAVLEALSDAIKQNRWESALKIFGLLRQQHWYEPRSQTYAKLLVMLGKCKQPNQASLLIETMLCDGLRPTVDVYTALVGAYAFNGLVDKAFSIVEDMKSIDNCKPDAFTYSILIKYCLKLRHFDMIGLILEEMSHLGIECSTVIYNILIDGYGKVKRFELMENSLAGMIQSGKCCPDIFTFNSVVGAYGGCGRINEMEKWFDEFQLMGLKPDIMTYNILIRSYGNSGLYQKMGSVIEFMKKRFFSPTTVTYNIVIEIFGKAGNIVKMDEMFLKMKHQGLKPNSITYSSLVSAYEKMMELLMAMEGCGCKPDNITFATIIQACRAQGMIGVAQNLESNMSHAKDTSEDDYPVAIYLHHIFLWRYLEESKVPQGCGSSKRSSCQKSDGTSQPVSSFFCDASSTISQAYSDLIAASKKTLDSILELAGTSGKHPSITQLGEGMDVRVHVSCLGESSKSCFNPLLKFHSLAL</sequence>
<organism evidence="4">
    <name type="scientific">Sesamum calycinum</name>
    <dbReference type="NCBI Taxonomy" id="2727403"/>
    <lineage>
        <taxon>Eukaryota</taxon>
        <taxon>Viridiplantae</taxon>
        <taxon>Streptophyta</taxon>
        <taxon>Embryophyta</taxon>
        <taxon>Tracheophyta</taxon>
        <taxon>Spermatophyta</taxon>
        <taxon>Magnoliopsida</taxon>
        <taxon>eudicotyledons</taxon>
        <taxon>Gunneridae</taxon>
        <taxon>Pentapetalae</taxon>
        <taxon>asterids</taxon>
        <taxon>lamiids</taxon>
        <taxon>Lamiales</taxon>
        <taxon>Pedaliaceae</taxon>
        <taxon>Sesamum</taxon>
    </lineage>
</organism>
<evidence type="ECO:0000256" key="3">
    <source>
        <dbReference type="PROSITE-ProRule" id="PRU00708"/>
    </source>
</evidence>
<feature type="repeat" description="PPR" evidence="3">
    <location>
        <begin position="180"/>
        <end position="214"/>
    </location>
</feature>
<reference evidence="4" key="1">
    <citation type="submission" date="2020-06" db="EMBL/GenBank/DDBJ databases">
        <authorList>
            <person name="Li T."/>
            <person name="Hu X."/>
            <person name="Zhang T."/>
            <person name="Song X."/>
            <person name="Zhang H."/>
            <person name="Dai N."/>
            <person name="Sheng W."/>
            <person name="Hou X."/>
            <person name="Wei L."/>
        </authorList>
    </citation>
    <scope>NUCLEOTIDE SEQUENCE</scope>
    <source>
        <strain evidence="4">KEN8</strain>
        <tissue evidence="4">Leaf</tissue>
    </source>
</reference>
<comment type="caution">
    <text evidence="4">The sequence shown here is derived from an EMBL/GenBank/DDBJ whole genome shotgun (WGS) entry which is preliminary data.</text>
</comment>
<dbReference type="EMBL" id="JACGWM010000004">
    <property type="protein sequence ID" value="KAL0377164.1"/>
    <property type="molecule type" value="Genomic_DNA"/>
</dbReference>
<dbReference type="Pfam" id="PF13041">
    <property type="entry name" value="PPR_2"/>
    <property type="match status" value="3"/>
</dbReference>